<keyword evidence="1" id="KW-0175">Coiled coil</keyword>
<dbReference type="EMBL" id="HBUF01372249">
    <property type="protein sequence ID" value="CAG6726746.1"/>
    <property type="molecule type" value="Transcribed_RNA"/>
</dbReference>
<feature type="region of interest" description="Disordered" evidence="2">
    <location>
        <begin position="618"/>
        <end position="750"/>
    </location>
</feature>
<dbReference type="Pfam" id="PF19179">
    <property type="entry name" value="TTC3_DZIP3_dom"/>
    <property type="match status" value="1"/>
</dbReference>
<protein>
    <submittedName>
        <fullName evidence="4">E3 ubiquitin-protein ligase TTC3</fullName>
    </submittedName>
</protein>
<feature type="domain" description="E3 ubiquitin-protein ligase TTC3/DZIP3" evidence="3">
    <location>
        <begin position="477"/>
        <end position="603"/>
    </location>
</feature>
<feature type="region of interest" description="Disordered" evidence="2">
    <location>
        <begin position="1051"/>
        <end position="1091"/>
    </location>
</feature>
<evidence type="ECO:0000259" key="3">
    <source>
        <dbReference type="Pfam" id="PF19179"/>
    </source>
</evidence>
<evidence type="ECO:0000256" key="1">
    <source>
        <dbReference type="SAM" id="Coils"/>
    </source>
</evidence>
<proteinExistence type="predicted"/>
<feature type="compositionally biased region" description="Acidic residues" evidence="2">
    <location>
        <begin position="1065"/>
        <end position="1091"/>
    </location>
</feature>
<dbReference type="InterPro" id="IPR043866">
    <property type="entry name" value="TTC3/DZIP3_dom"/>
</dbReference>
<feature type="compositionally biased region" description="Low complexity" evidence="2">
    <location>
        <begin position="94"/>
        <end position="134"/>
    </location>
</feature>
<feature type="compositionally biased region" description="Low complexity" evidence="2">
    <location>
        <begin position="1"/>
        <end position="17"/>
    </location>
</feature>
<evidence type="ECO:0000313" key="4">
    <source>
        <dbReference type="EMBL" id="CAG6726746.1"/>
    </source>
</evidence>
<feature type="coiled-coil region" evidence="1">
    <location>
        <begin position="1104"/>
        <end position="1138"/>
    </location>
</feature>
<feature type="region of interest" description="Disordered" evidence="2">
    <location>
        <begin position="91"/>
        <end position="146"/>
    </location>
</feature>
<reference evidence="4" key="1">
    <citation type="submission" date="2021-05" db="EMBL/GenBank/DDBJ databases">
        <authorList>
            <person name="Alioto T."/>
            <person name="Alioto T."/>
            <person name="Gomez Garrido J."/>
        </authorList>
    </citation>
    <scope>NUCLEOTIDE SEQUENCE</scope>
</reference>
<evidence type="ECO:0000256" key="2">
    <source>
        <dbReference type="SAM" id="MobiDB-lite"/>
    </source>
</evidence>
<dbReference type="UniPathway" id="UPA00143"/>
<dbReference type="GO" id="GO:0016567">
    <property type="term" value="P:protein ubiquitination"/>
    <property type="evidence" value="ECO:0007669"/>
    <property type="project" value="UniProtKB-UniPathway"/>
</dbReference>
<feature type="region of interest" description="Disordered" evidence="2">
    <location>
        <begin position="252"/>
        <end position="313"/>
    </location>
</feature>
<name>A0A8D9DPY8_9HEMI</name>
<feature type="compositionally biased region" description="Acidic residues" evidence="2">
    <location>
        <begin position="24"/>
        <end position="58"/>
    </location>
</feature>
<feature type="compositionally biased region" description="Basic and acidic residues" evidence="2">
    <location>
        <begin position="662"/>
        <end position="679"/>
    </location>
</feature>
<feature type="compositionally biased region" description="Polar residues" evidence="2">
    <location>
        <begin position="254"/>
        <end position="271"/>
    </location>
</feature>
<sequence>MASKNNNQSKQKSSNSKPPVEPESISEDDDDDCDSIDLDDDDDDYYDSDEDSDEYDKDFDEHVLFNSPKVQMLRHFLFSGTFEQCIKTSLSRNQSEGTSSSSKQSKASSGTQSKASSGTQSKSTSKESTASSQSKPKSNINKPKVEINLDEDNATVIGEKFGITGLSRKYNGGLYEYMDFECLNNCPTPANDHIWFNSSGGRTPIRQDMSYNNYNNWDTLTADQYRVYLGWEKLKTASHDKLLAHLKNALSPKTEATTSSGRTESASSETGVQESKKQKKRRKAKESVLKKKRADSAGGESETQCESKAATAKEEEVVDERTKLLREFESLVRKGTEHYVKAEYSACVDVYKRVRKHYSELLRNMCAPRDRAIFTYIFCMSRIHTRSYEEITDSLHELKMDLPAPFPIPMKHYGIALAYQTLNRHDMVVQNTRVALTAISEVKKNAPAPGGKEKDLSCNTGDPSSDEKCDFCMLTPIPESNPDHLTGLLESLARSIPSIPVARCKYERCLNISTHVLPSQLIFETDPDFTGYVRVICEDQCSIEYHHQCWKAYKESVTVDIGVKTSDKEFLGKSCPTLDCKTQYNKPSTIVKINIYGADNEIKSSQTKPVGVGVIAIGGAHSGHSRKRDEDTEEGDRGKKKRNRVDSESSPMRGKSKKKETRKGNKEKEGGKTLEEGGDAKSAAAAHQGEKVEEKIATPPPAPAAQPKKGKHRKVKFSCVESYNRPSNGPYKPGLPNQTKGATADKGKSWREKKSILGDLEAEVNLLEALRETKFGIPEEDWVDVSKDNFDNPQLVADKIHIDKYNRNPNDTEVLLFDMYRDYLKDSKQPVQILPPENRSHNFWNLSWTPGADIITNFDSIVISNKWKDVSRFLTSSPEFVIIDTDLCLVGHLNACVQLQIYDPDCSSEDEVLQYVHLTHEAVEKSSQDQQVLVQVQGVDETKIKNELALFGRVKQAVPYEAGFIVTFADKVGAAMAVKYSQREVKRICADPNHAACKAVAQSNTNMSQAVEQSNTNMSHKALNPDAKIFGFDDMAAKAINTREYQSVECEEVASETESVSEITSDNEDLGDEDDDDGSVGEMLDETEDEDERYEGVDLSVFELSGCENKLEMNENELRENENELGIIEKQNESSEDENKLEPGNILCISKRPKIGTKVLYRIRLLSHL</sequence>
<feature type="region of interest" description="Disordered" evidence="2">
    <location>
        <begin position="1"/>
        <end position="59"/>
    </location>
</feature>
<organism evidence="4">
    <name type="scientific">Cacopsylla melanoneura</name>
    <dbReference type="NCBI Taxonomy" id="428564"/>
    <lineage>
        <taxon>Eukaryota</taxon>
        <taxon>Metazoa</taxon>
        <taxon>Ecdysozoa</taxon>
        <taxon>Arthropoda</taxon>
        <taxon>Hexapoda</taxon>
        <taxon>Insecta</taxon>
        <taxon>Pterygota</taxon>
        <taxon>Neoptera</taxon>
        <taxon>Paraneoptera</taxon>
        <taxon>Hemiptera</taxon>
        <taxon>Sternorrhyncha</taxon>
        <taxon>Psylloidea</taxon>
        <taxon>Psyllidae</taxon>
        <taxon>Psyllinae</taxon>
        <taxon>Cacopsylla</taxon>
    </lineage>
</organism>
<dbReference type="AlphaFoldDB" id="A0A8D9DPY8"/>
<accession>A0A8D9DPY8</accession>